<dbReference type="PANTHER" id="PTHR42747:SF3">
    <property type="entry name" value="NITRONATE MONOOXYGENASE-RELATED"/>
    <property type="match status" value="1"/>
</dbReference>
<dbReference type="EMBL" id="BAAAPZ010000020">
    <property type="protein sequence ID" value="GAA2107112.1"/>
    <property type="molecule type" value="Genomic_DNA"/>
</dbReference>
<protein>
    <recommendedName>
        <fullName evidence="8">Propionate 3-nitronate monooxygenase</fullName>
    </recommendedName>
</protein>
<evidence type="ECO:0000256" key="3">
    <source>
        <dbReference type="ARBA" id="ARBA00022575"/>
    </source>
</evidence>
<keyword evidence="7 10" id="KW-0503">Monooxygenase</keyword>
<dbReference type="GO" id="GO:0004497">
    <property type="term" value="F:monooxygenase activity"/>
    <property type="evidence" value="ECO:0007669"/>
    <property type="project" value="UniProtKB-KW"/>
</dbReference>
<comment type="caution">
    <text evidence="10">The sequence shown here is derived from an EMBL/GenBank/DDBJ whole genome shotgun (WGS) entry which is preliminary data.</text>
</comment>
<proteinExistence type="inferred from homology"/>
<dbReference type="RefSeq" id="WP_344338776.1">
    <property type="nucleotide sequence ID" value="NZ_BAAAPZ010000020.1"/>
</dbReference>
<evidence type="ECO:0000256" key="7">
    <source>
        <dbReference type="ARBA" id="ARBA00023033"/>
    </source>
</evidence>
<name>A0ABN2XBG4_9MICO</name>
<organism evidence="10 11">
    <name type="scientific">Brevibacterium salitolerans</name>
    <dbReference type="NCBI Taxonomy" id="1403566"/>
    <lineage>
        <taxon>Bacteria</taxon>
        <taxon>Bacillati</taxon>
        <taxon>Actinomycetota</taxon>
        <taxon>Actinomycetes</taxon>
        <taxon>Micrococcales</taxon>
        <taxon>Brevibacteriaceae</taxon>
        <taxon>Brevibacterium</taxon>
    </lineage>
</organism>
<gene>
    <name evidence="10" type="ORF">GCM10009823_33710</name>
</gene>
<dbReference type="CDD" id="cd04730">
    <property type="entry name" value="NPD_like"/>
    <property type="match status" value="1"/>
</dbReference>
<dbReference type="InterPro" id="IPR004136">
    <property type="entry name" value="NMO"/>
</dbReference>
<keyword evidence="11" id="KW-1185">Reference proteome</keyword>
<evidence type="ECO:0000256" key="9">
    <source>
        <dbReference type="ARBA" id="ARBA00049401"/>
    </source>
</evidence>
<evidence type="ECO:0000256" key="4">
    <source>
        <dbReference type="ARBA" id="ARBA00022630"/>
    </source>
</evidence>
<evidence type="ECO:0000313" key="10">
    <source>
        <dbReference type="EMBL" id="GAA2107112.1"/>
    </source>
</evidence>
<evidence type="ECO:0000313" key="11">
    <source>
        <dbReference type="Proteomes" id="UP001500984"/>
    </source>
</evidence>
<sequence length="349" mass="35434">MPQIAGIDFEVPLVLAPMAGGPSTPELCAAVSSAGGLGFLAGGYLSAERLAADLSRTAELTDRPFGVNLFAASPAPDTPETRARLQAYRTRLVESGHPETLLPDAPLGTDDSYAQKLEVAASSPAAAVSFTFGHPSSAEIRDLHAAGKAVVLYATSEAGIRAAAASGADAVGVQGFQAGGHRASVTGVDIADADAPDPGLTAAELTRLAAGLTRKPVLAGGGVATAADVRALLAAGASAVQVGTRFLTAAEAGTKKTHRTALLELRDRETMLTAAFSGRPARTVANDFARRHGEAAPRLYPQLHFLTAGLRGEANAAGDPENLNLWAGTGFAACREAPAADILAELAGR</sequence>
<dbReference type="Gene3D" id="3.20.20.70">
    <property type="entry name" value="Aldolase class I"/>
    <property type="match status" value="1"/>
</dbReference>
<dbReference type="PANTHER" id="PTHR42747">
    <property type="entry name" value="NITRONATE MONOOXYGENASE-RELATED"/>
    <property type="match status" value="1"/>
</dbReference>
<dbReference type="InterPro" id="IPR001295">
    <property type="entry name" value="Dihydroorotate_DH_CS"/>
</dbReference>
<reference evidence="10 11" key="1">
    <citation type="journal article" date="2019" name="Int. J. Syst. Evol. Microbiol.">
        <title>The Global Catalogue of Microorganisms (GCM) 10K type strain sequencing project: providing services to taxonomists for standard genome sequencing and annotation.</title>
        <authorList>
            <consortium name="The Broad Institute Genomics Platform"/>
            <consortium name="The Broad Institute Genome Sequencing Center for Infectious Disease"/>
            <person name="Wu L."/>
            <person name="Ma J."/>
        </authorList>
    </citation>
    <scope>NUCLEOTIDE SEQUENCE [LARGE SCALE GENOMIC DNA]</scope>
    <source>
        <strain evidence="10 11">JCM 15900</strain>
    </source>
</reference>
<keyword evidence="4" id="KW-0285">Flavoprotein</keyword>
<dbReference type="PROSITE" id="PS00912">
    <property type="entry name" value="DHODEHASE_2"/>
    <property type="match status" value="1"/>
</dbReference>
<comment type="cofactor">
    <cofactor evidence="1">
        <name>FMN</name>
        <dbReference type="ChEBI" id="CHEBI:58210"/>
    </cofactor>
</comment>
<evidence type="ECO:0000256" key="1">
    <source>
        <dbReference type="ARBA" id="ARBA00001917"/>
    </source>
</evidence>
<dbReference type="InterPro" id="IPR013785">
    <property type="entry name" value="Aldolase_TIM"/>
</dbReference>
<accession>A0ABN2XBG4</accession>
<evidence type="ECO:0000256" key="8">
    <source>
        <dbReference type="ARBA" id="ARBA00031155"/>
    </source>
</evidence>
<dbReference type="Proteomes" id="UP001500984">
    <property type="component" value="Unassembled WGS sequence"/>
</dbReference>
<comment type="catalytic activity">
    <reaction evidence="9">
        <text>3 propionate 3-nitronate + 3 O2 + H2O = 3 3-oxopropanoate + 2 nitrate + nitrite + H2O2 + 3 H(+)</text>
        <dbReference type="Rhea" id="RHEA:57332"/>
        <dbReference type="ChEBI" id="CHEBI:15377"/>
        <dbReference type="ChEBI" id="CHEBI:15378"/>
        <dbReference type="ChEBI" id="CHEBI:15379"/>
        <dbReference type="ChEBI" id="CHEBI:16240"/>
        <dbReference type="ChEBI" id="CHEBI:16301"/>
        <dbReference type="ChEBI" id="CHEBI:17632"/>
        <dbReference type="ChEBI" id="CHEBI:33190"/>
        <dbReference type="ChEBI" id="CHEBI:136067"/>
    </reaction>
</comment>
<keyword evidence="5" id="KW-0288">FMN</keyword>
<keyword evidence="3" id="KW-0216">Detoxification</keyword>
<evidence type="ECO:0000256" key="2">
    <source>
        <dbReference type="ARBA" id="ARBA00009881"/>
    </source>
</evidence>
<evidence type="ECO:0000256" key="5">
    <source>
        <dbReference type="ARBA" id="ARBA00022643"/>
    </source>
</evidence>
<dbReference type="SUPFAM" id="SSF51412">
    <property type="entry name" value="Inosine monophosphate dehydrogenase (IMPDH)"/>
    <property type="match status" value="1"/>
</dbReference>
<keyword evidence="6" id="KW-0560">Oxidoreductase</keyword>
<dbReference type="Pfam" id="PF03060">
    <property type="entry name" value="NMO"/>
    <property type="match status" value="1"/>
</dbReference>
<evidence type="ECO:0000256" key="6">
    <source>
        <dbReference type="ARBA" id="ARBA00023002"/>
    </source>
</evidence>
<comment type="similarity">
    <text evidence="2">Belongs to the nitronate monooxygenase family. NMO class I subfamily.</text>
</comment>